<keyword evidence="5" id="KW-0732">Signal</keyword>
<feature type="transmembrane region" description="Helical" evidence="4">
    <location>
        <begin position="585"/>
        <end position="603"/>
    </location>
</feature>
<dbReference type="SMART" id="SM00900">
    <property type="entry name" value="FMN_bind"/>
    <property type="match status" value="1"/>
</dbReference>
<feature type="transmembrane region" description="Helical" evidence="4">
    <location>
        <begin position="548"/>
        <end position="565"/>
    </location>
</feature>
<evidence type="ECO:0000313" key="7">
    <source>
        <dbReference type="EMBL" id="EGK71413.1"/>
    </source>
</evidence>
<evidence type="ECO:0000313" key="8">
    <source>
        <dbReference type="Proteomes" id="UP000005019"/>
    </source>
</evidence>
<feature type="signal peptide" evidence="5">
    <location>
        <begin position="1"/>
        <end position="22"/>
    </location>
</feature>
<dbReference type="eggNOG" id="COG3901">
    <property type="taxonomic scope" value="Bacteria"/>
</dbReference>
<dbReference type="RefSeq" id="WP_008062774.1">
    <property type="nucleotide sequence ID" value="NZ_AFHG01000052.1"/>
</dbReference>
<dbReference type="PANTHER" id="PTHR30224:SF4">
    <property type="entry name" value="ELECTRON TRANSPORT PROTEIN YCCM-RELATED"/>
    <property type="match status" value="1"/>
</dbReference>
<keyword evidence="4" id="KW-1133">Transmembrane helix</keyword>
<dbReference type="PIRSF" id="PIRSF036354">
    <property type="entry name" value="NosR"/>
    <property type="match status" value="1"/>
</dbReference>
<dbReference type="STRING" id="1000565.METUNv1_02807"/>
<sequence>MPPPIRRLFALLLLLLCACAQAGELTLDALQRRFQPPLHVQPQLDDLPVWPITSELEPEAGPVGYVFESIDLAPIPGFEGTPMNLLVAIDRKGGFIDVEVLRQHEPVFLSGLGEAPLREFVQQYAGKSLKQEITVSSAYGNTRAGGSETRVVLDGVTKATASVRIVNQTVLAAGLAVARAKLGFADPGARGPTARARADLYERLDFATLLKRGLIGHLRVTHAQAEKLFAGTDGEGADEGALAEPGGTLVDLYVGYLNAPTVGRAVLGDARYGDLMKKLEDGQHALWLATAGRVALIDDQFVPGTPPPALSLTQSGLPVEMRDLVFEHPAPDGAPAFNASGVFRVYAQAGLDPARPMQFTLTLTRAKGMMLPRITHQTVTLDYRPEAALFVYPPEPPPEWLVAWAGRWPDLLAIGLALTLLSAVLARPDWVARDARRLALFRNVFLAFTLVFIGWYAQGQLSIVQITGAIKTLTAGQNLASFLYDPVSLLIIAFTVVSFFVWGRGTFCGWLCPFGALQEFVALAAQKLRVPQMRLPRGVARVLDRGRYALLAALVLSAALAPRLAESMVEVEPFKTAITVGFDRSWPYVAWAVGLLATGAFSYKFFCRFLCPLGAAMTLGGKLRRLDWLTRRAECGQPCQTCRHRCQYDAIERSGAIRYDDCFQCLDCVGIHADPQRCAPVLLYMKKGRTVAPFPVPVRAADARP</sequence>
<evidence type="ECO:0000256" key="3">
    <source>
        <dbReference type="ARBA" id="ARBA00023136"/>
    </source>
</evidence>
<dbReference type="InterPro" id="IPR007329">
    <property type="entry name" value="FMN-bd"/>
</dbReference>
<feature type="transmembrane region" description="Helical" evidence="4">
    <location>
        <begin position="408"/>
        <end position="426"/>
    </location>
</feature>
<comment type="caution">
    <text evidence="7">The sequence shown here is derived from an EMBL/GenBank/DDBJ whole genome shotgun (WGS) entry which is preliminary data.</text>
</comment>
<evidence type="ECO:0000259" key="6">
    <source>
        <dbReference type="SMART" id="SM00900"/>
    </source>
</evidence>
<evidence type="ECO:0000256" key="4">
    <source>
        <dbReference type="SAM" id="Phobius"/>
    </source>
</evidence>
<dbReference type="InterPro" id="IPR052378">
    <property type="entry name" value="NosR_regulator"/>
</dbReference>
<dbReference type="EMBL" id="AFHG01000052">
    <property type="protein sequence ID" value="EGK71413.1"/>
    <property type="molecule type" value="Genomic_DNA"/>
</dbReference>
<dbReference type="GO" id="GO:0005886">
    <property type="term" value="C:plasma membrane"/>
    <property type="evidence" value="ECO:0007669"/>
    <property type="project" value="UniProtKB-SubCell"/>
</dbReference>
<keyword evidence="8" id="KW-1185">Reference proteome</keyword>
<evidence type="ECO:0000256" key="1">
    <source>
        <dbReference type="ARBA" id="ARBA00004236"/>
    </source>
</evidence>
<dbReference type="InterPro" id="IPR017896">
    <property type="entry name" value="4Fe4S_Fe-S-bd"/>
</dbReference>
<name>F5RET2_METUF</name>
<gene>
    <name evidence="7" type="ORF">METUNv1_02807</name>
</gene>
<dbReference type="SUPFAM" id="SSF54862">
    <property type="entry name" value="4Fe-4S ferredoxins"/>
    <property type="match status" value="1"/>
</dbReference>
<proteinExistence type="predicted"/>
<dbReference type="Proteomes" id="UP000005019">
    <property type="component" value="Unassembled WGS sequence"/>
</dbReference>
<dbReference type="PROSITE" id="PS51257">
    <property type="entry name" value="PROKAR_LIPOPROTEIN"/>
    <property type="match status" value="1"/>
</dbReference>
<evidence type="ECO:0000256" key="5">
    <source>
        <dbReference type="SAM" id="SignalP"/>
    </source>
</evidence>
<keyword evidence="3 4" id="KW-0472">Membrane</keyword>
<feature type="transmembrane region" description="Helical" evidence="4">
    <location>
        <begin position="482"/>
        <end position="502"/>
    </location>
</feature>
<feature type="transmembrane region" description="Helical" evidence="4">
    <location>
        <begin position="438"/>
        <end position="457"/>
    </location>
</feature>
<feature type="domain" description="FMN-binding" evidence="6">
    <location>
        <begin position="77"/>
        <end position="177"/>
    </location>
</feature>
<accession>F5RET2</accession>
<dbReference type="PANTHER" id="PTHR30224">
    <property type="entry name" value="ELECTRON TRANSPORT PROTEIN"/>
    <property type="match status" value="1"/>
</dbReference>
<evidence type="ECO:0000256" key="2">
    <source>
        <dbReference type="ARBA" id="ARBA00022475"/>
    </source>
</evidence>
<organism evidence="7 8">
    <name type="scientific">Methyloversatilis universalis (strain ATCC BAA-1314 / DSM 25237 / JCM 13912 / CCUG 52030 / FAM5)</name>
    <dbReference type="NCBI Taxonomy" id="1000565"/>
    <lineage>
        <taxon>Bacteria</taxon>
        <taxon>Pseudomonadati</taxon>
        <taxon>Pseudomonadota</taxon>
        <taxon>Betaproteobacteria</taxon>
        <taxon>Nitrosomonadales</taxon>
        <taxon>Sterolibacteriaceae</taxon>
        <taxon>Methyloversatilis</taxon>
    </lineage>
</organism>
<dbReference type="OrthoDB" id="9806398at2"/>
<dbReference type="GO" id="GO:0003677">
    <property type="term" value="F:DNA binding"/>
    <property type="evidence" value="ECO:0007669"/>
    <property type="project" value="InterPro"/>
</dbReference>
<feature type="chain" id="PRO_5003331521" evidence="5">
    <location>
        <begin position="23"/>
        <end position="705"/>
    </location>
</feature>
<dbReference type="Pfam" id="PF12801">
    <property type="entry name" value="Fer4_5"/>
    <property type="match status" value="2"/>
</dbReference>
<keyword evidence="4" id="KW-0812">Transmembrane</keyword>
<keyword evidence="2" id="KW-1003">Cell membrane</keyword>
<dbReference type="InterPro" id="IPR011399">
    <property type="entry name" value="NosR"/>
</dbReference>
<protein>
    <submittedName>
        <fullName evidence="7">FMN-binding domain protein</fullName>
    </submittedName>
</protein>
<dbReference type="GO" id="GO:0045893">
    <property type="term" value="P:positive regulation of DNA-templated transcription"/>
    <property type="evidence" value="ECO:0007669"/>
    <property type="project" value="InterPro"/>
</dbReference>
<dbReference type="eggNOG" id="COG0348">
    <property type="taxonomic scope" value="Bacteria"/>
</dbReference>
<dbReference type="AlphaFoldDB" id="F5RET2"/>
<comment type="subcellular location">
    <subcellularLocation>
        <location evidence="1">Cell membrane</location>
    </subcellularLocation>
</comment>
<dbReference type="GO" id="GO:0010181">
    <property type="term" value="F:FMN binding"/>
    <property type="evidence" value="ECO:0007669"/>
    <property type="project" value="InterPro"/>
</dbReference>
<reference evidence="7 8" key="1">
    <citation type="journal article" date="2011" name="J. Bacteriol.">
        <title>Genome sequence of Methyloversatilis universalis FAM5T, a methylotrophic representative of the order Rhodocyclales.</title>
        <authorList>
            <person name="Kittichotirat W."/>
            <person name="Good N.M."/>
            <person name="Hall R."/>
            <person name="Bringel F."/>
            <person name="Lajus A."/>
            <person name="Medigue C."/>
            <person name="Smalley N.E."/>
            <person name="Beck D."/>
            <person name="Bumgarner R."/>
            <person name="Vuilleumier S."/>
            <person name="Kalyuzhnaya M.G."/>
        </authorList>
    </citation>
    <scope>NUCLEOTIDE SEQUENCE [LARGE SCALE GENOMIC DNA]</scope>
    <source>
        <strain evidence="8">ATCC BAA-1314 / JCM 13912 / FAM5</strain>
    </source>
</reference>